<gene>
    <name evidence="3" type="primary">LOC111022270</name>
</gene>
<evidence type="ECO:0000313" key="3">
    <source>
        <dbReference type="RefSeq" id="XP_022155132.1"/>
    </source>
</evidence>
<keyword evidence="2" id="KW-1185">Reference proteome</keyword>
<sequence>MAGSCTSFSRHLIKSTVSELARTIRTGAPAPLVRFSAKSSNNAVSSSDELAQGPSCIFVGPIDTASKETLEALYLQASDAYYSGKPLILDDMFDRVELKLRWYGSKSVVKYPRCSLRRQSTYADAEEDLSQVLALASIWLVFLALGCAACLVPIVYAVDLVFKDPLSLGLSYHSQSAFEFLSALNAILFMAFGSLIGYPIATASVGVLQGLWRNDLVALKGACPNCGEEVFAFIRSDRANGSPHRSDCHVCECLLEFRIKFEKSSSGVGRQWVYGRIYLVSGRGKSRSQRLL</sequence>
<dbReference type="GeneID" id="111022270"/>
<reference evidence="3" key="1">
    <citation type="submission" date="2025-08" db="UniProtKB">
        <authorList>
            <consortium name="RefSeq"/>
        </authorList>
    </citation>
    <scope>IDENTIFICATION</scope>
    <source>
        <strain evidence="3">OHB3-1</strain>
    </source>
</reference>
<dbReference type="GO" id="GO:0009773">
    <property type="term" value="P:photosynthetic electron transport in photosystem I"/>
    <property type="evidence" value="ECO:0007669"/>
    <property type="project" value="InterPro"/>
</dbReference>
<evidence type="ECO:0000256" key="1">
    <source>
        <dbReference type="SAM" id="Phobius"/>
    </source>
</evidence>
<dbReference type="GO" id="GO:0016730">
    <property type="term" value="F:oxidoreductase activity, acting on iron-sulfur proteins as donors"/>
    <property type="evidence" value="ECO:0007669"/>
    <property type="project" value="InterPro"/>
</dbReference>
<dbReference type="RefSeq" id="XP_022155132.1">
    <property type="nucleotide sequence ID" value="XM_022299440.1"/>
</dbReference>
<dbReference type="GO" id="GO:0009535">
    <property type="term" value="C:chloroplast thylakoid membrane"/>
    <property type="evidence" value="ECO:0007669"/>
    <property type="project" value="InterPro"/>
</dbReference>
<dbReference type="Proteomes" id="UP000504603">
    <property type="component" value="Unplaced"/>
</dbReference>
<organism evidence="2 3">
    <name type="scientific">Momordica charantia</name>
    <name type="common">Bitter gourd</name>
    <name type="synonym">Balsam pear</name>
    <dbReference type="NCBI Taxonomy" id="3673"/>
    <lineage>
        <taxon>Eukaryota</taxon>
        <taxon>Viridiplantae</taxon>
        <taxon>Streptophyta</taxon>
        <taxon>Embryophyta</taxon>
        <taxon>Tracheophyta</taxon>
        <taxon>Spermatophyta</taxon>
        <taxon>Magnoliopsida</taxon>
        <taxon>eudicotyledons</taxon>
        <taxon>Gunneridae</taxon>
        <taxon>Pentapetalae</taxon>
        <taxon>rosids</taxon>
        <taxon>fabids</taxon>
        <taxon>Cucurbitales</taxon>
        <taxon>Cucurbitaceae</taxon>
        <taxon>Momordiceae</taxon>
        <taxon>Momordica</taxon>
    </lineage>
</organism>
<feature type="transmembrane region" description="Helical" evidence="1">
    <location>
        <begin position="132"/>
        <end position="158"/>
    </location>
</feature>
<dbReference type="OrthoDB" id="567232at2759"/>
<keyword evidence="1" id="KW-1133">Transmembrane helix</keyword>
<dbReference type="InterPro" id="IPR039987">
    <property type="entry name" value="PGRL1"/>
</dbReference>
<name>A0A6J1DNI7_MOMCH</name>
<accession>A0A6J1DNI7</accession>
<proteinExistence type="predicted"/>
<dbReference type="KEGG" id="mcha:111022270"/>
<evidence type="ECO:0000313" key="2">
    <source>
        <dbReference type="Proteomes" id="UP000504603"/>
    </source>
</evidence>
<feature type="transmembrane region" description="Helical" evidence="1">
    <location>
        <begin position="178"/>
        <end position="201"/>
    </location>
</feature>
<dbReference type="PANTHER" id="PTHR31032:SF2">
    <property type="entry name" value="PGR5-LIKE A PROTEIN"/>
    <property type="match status" value="1"/>
</dbReference>
<dbReference type="AlphaFoldDB" id="A0A6J1DNI7"/>
<keyword evidence="1" id="KW-0812">Transmembrane</keyword>
<protein>
    <submittedName>
        <fullName evidence="3">PGR5-like protein 1A, chloroplastic</fullName>
    </submittedName>
</protein>
<keyword evidence="1" id="KW-0472">Membrane</keyword>
<dbReference type="PANTHER" id="PTHR31032">
    <property type="entry name" value="PGR5-LIKE PROTEIN 1B, CHLOROPLASTIC"/>
    <property type="match status" value="1"/>
</dbReference>